<protein>
    <recommendedName>
        <fullName evidence="7">Asteroid domain-containing protein</fullName>
    </recommendedName>
</protein>
<dbReference type="InterPro" id="IPR026832">
    <property type="entry name" value="Asteroid"/>
</dbReference>
<dbReference type="SUPFAM" id="SSF88723">
    <property type="entry name" value="PIN domain-like"/>
    <property type="match status" value="1"/>
</dbReference>
<proteinExistence type="inferred from homology"/>
<reference evidence="5" key="1">
    <citation type="submission" date="2020-06" db="EMBL/GenBank/DDBJ databases">
        <authorList>
            <consortium name="Wellcome Sanger Institute Data Sharing"/>
        </authorList>
    </citation>
    <scope>NUCLEOTIDE SEQUENCE [LARGE SCALE GENOMIC DNA]</scope>
</reference>
<organism evidence="5 6">
    <name type="scientific">Gouania willdenowi</name>
    <name type="common">Blunt-snouted clingfish</name>
    <name type="synonym">Lepadogaster willdenowi</name>
    <dbReference type="NCBI Taxonomy" id="441366"/>
    <lineage>
        <taxon>Eukaryota</taxon>
        <taxon>Metazoa</taxon>
        <taxon>Chordata</taxon>
        <taxon>Craniata</taxon>
        <taxon>Vertebrata</taxon>
        <taxon>Euteleostomi</taxon>
        <taxon>Actinopterygii</taxon>
        <taxon>Neopterygii</taxon>
        <taxon>Teleostei</taxon>
        <taxon>Neoteleostei</taxon>
        <taxon>Acanthomorphata</taxon>
        <taxon>Ovalentaria</taxon>
        <taxon>Blenniimorphae</taxon>
        <taxon>Blenniiformes</taxon>
        <taxon>Gobiesocoidei</taxon>
        <taxon>Gobiesocidae</taxon>
        <taxon>Gobiesocinae</taxon>
        <taxon>Gouania</taxon>
    </lineage>
</organism>
<feature type="domain" description="XPG N-terminal" evidence="3">
    <location>
        <begin position="1"/>
        <end position="96"/>
    </location>
</feature>
<dbReference type="Pfam" id="PF00752">
    <property type="entry name" value="XPG_N"/>
    <property type="match status" value="1"/>
</dbReference>
<evidence type="ECO:0008006" key="7">
    <source>
        <dbReference type="Google" id="ProtNLM"/>
    </source>
</evidence>
<dbReference type="Pfam" id="PF12813">
    <property type="entry name" value="XPG_I_2"/>
    <property type="match status" value="1"/>
</dbReference>
<dbReference type="Ensembl" id="ENSGWIT00000050750.1">
    <property type="protein sequence ID" value="ENSGWIP00000046899.1"/>
    <property type="gene ID" value="ENSGWIG00000023128.1"/>
</dbReference>
<dbReference type="AlphaFoldDB" id="A0A8C5HL31"/>
<keyword evidence="6" id="KW-1185">Reference proteome</keyword>
<evidence type="ECO:0000259" key="3">
    <source>
        <dbReference type="Pfam" id="PF00752"/>
    </source>
</evidence>
<dbReference type="Proteomes" id="UP000694680">
    <property type="component" value="Chromosome 11"/>
</dbReference>
<dbReference type="Gene3D" id="3.40.50.1010">
    <property type="entry name" value="5'-nuclease"/>
    <property type="match status" value="1"/>
</dbReference>
<feature type="region of interest" description="Disordered" evidence="2">
    <location>
        <begin position="605"/>
        <end position="639"/>
    </location>
</feature>
<reference evidence="5" key="2">
    <citation type="submission" date="2025-08" db="UniProtKB">
        <authorList>
            <consortium name="Ensembl"/>
        </authorList>
    </citation>
    <scope>IDENTIFICATION</scope>
</reference>
<dbReference type="InterPro" id="IPR039436">
    <property type="entry name" value="Asteroid_dom"/>
</dbReference>
<evidence type="ECO:0000313" key="6">
    <source>
        <dbReference type="Proteomes" id="UP000694680"/>
    </source>
</evidence>
<feature type="domain" description="Asteroid" evidence="4">
    <location>
        <begin position="130"/>
        <end position="217"/>
    </location>
</feature>
<sequence length="660" mass="72542">MGVHGLTTFVENHRNLLQNVKFRDSRLVIDGCGLYYRLYFTSGLDQQRGGDYDAFAALLHQFISALEACRIQPYVVLDGGMDPSEKKFGTLKQRIQSKIREADTLAHGRSGSVLPILVRHVFIQVLTQRGVPLVQCPAEADWDIACLAHQWKCPVLTSDSDFYIFDLPGGYLPFQNFQWANLNGNPSQRYISARRYTAHSLCQWFGSNNCEMLALGAVLLGNDYGTPKAVEKIFAVIDSQHVPRGSGGRGRSGTSSTRIDVLFLWLFSMSNVTEALEEISQIMAGQGRAQKDKIISQLRAGMQDYFIKPQSSLARWFSEGGKGSLLGQTPSLPEYLSCTAARGLLPPLVVDALLMHRAFLTPQVENSKLASSHCASKLIRQAVYGILLQETNASAAAVPDHSSRSIFVEEYDRLDLNLKVNQVEALVCFAKTSTPVAKRLGVLLNVLEVMEPTLAPVPPNLQLVVAVTNFWLRKTTPTPSELHLQAMVLGLVYGELSWSTQPGLTHVSYGVQAKLDRHRVRPGGRRGLDIGLAHSFSQWQSCLWITLCLNELLLQPLPAPHLSYIFSGTLVHGLFRSLKGGQAAESLLASGSLSSQLYSSLLNAAKNGRRPNPSSASQRRSRGQGGRGRQRGGRRVAGGARGVNELSNRFAFLNTDDVLD</sequence>
<gene>
    <name evidence="5" type="primary">aste1b</name>
</gene>
<dbReference type="InterPro" id="IPR006085">
    <property type="entry name" value="XPG_DNA_repair_N"/>
</dbReference>
<dbReference type="InterPro" id="IPR029060">
    <property type="entry name" value="PIN-like_dom_sf"/>
</dbReference>
<dbReference type="GO" id="GO:0004518">
    <property type="term" value="F:nuclease activity"/>
    <property type="evidence" value="ECO:0007669"/>
    <property type="project" value="InterPro"/>
</dbReference>
<evidence type="ECO:0000313" key="5">
    <source>
        <dbReference type="Ensembl" id="ENSGWIP00000046899.1"/>
    </source>
</evidence>
<accession>A0A8C5HL31</accession>
<comment type="similarity">
    <text evidence="1">Belongs to the asteroid family.</text>
</comment>
<evidence type="ECO:0000256" key="2">
    <source>
        <dbReference type="SAM" id="MobiDB-lite"/>
    </source>
</evidence>
<evidence type="ECO:0000259" key="4">
    <source>
        <dbReference type="Pfam" id="PF12813"/>
    </source>
</evidence>
<dbReference type="PANTHER" id="PTHR15665:SF1">
    <property type="entry name" value="PROTEIN ASTEROID HOMOLOG 1"/>
    <property type="match status" value="1"/>
</dbReference>
<reference evidence="5" key="3">
    <citation type="submission" date="2025-09" db="UniProtKB">
        <authorList>
            <consortium name="Ensembl"/>
        </authorList>
    </citation>
    <scope>IDENTIFICATION</scope>
</reference>
<evidence type="ECO:0000256" key="1">
    <source>
        <dbReference type="ARBA" id="ARBA00007398"/>
    </source>
</evidence>
<dbReference type="PANTHER" id="PTHR15665">
    <property type="entry name" value="ASTEROID PROTEIN"/>
    <property type="match status" value="1"/>
</dbReference>
<name>A0A8C5HL31_GOUWI</name>